<dbReference type="PROSITE" id="PS51186">
    <property type="entry name" value="GNAT"/>
    <property type="match status" value="1"/>
</dbReference>
<keyword evidence="6" id="KW-1185">Reference proteome</keyword>
<evidence type="ECO:0000256" key="3">
    <source>
        <dbReference type="SAM" id="MobiDB-lite"/>
    </source>
</evidence>
<dbReference type="RefSeq" id="XP_066656916.1">
    <property type="nucleotide sequence ID" value="XM_066802191.1"/>
</dbReference>
<dbReference type="Pfam" id="PF13673">
    <property type="entry name" value="Acetyltransf_10"/>
    <property type="match status" value="1"/>
</dbReference>
<keyword evidence="2" id="KW-0012">Acyltransferase</keyword>
<dbReference type="Gene3D" id="3.40.630.30">
    <property type="match status" value="1"/>
</dbReference>
<accession>A0ABR1LY19</accession>
<protein>
    <recommendedName>
        <fullName evidence="4">N-acetyltransferase domain-containing protein</fullName>
    </recommendedName>
</protein>
<evidence type="ECO:0000259" key="4">
    <source>
        <dbReference type="PROSITE" id="PS51186"/>
    </source>
</evidence>
<dbReference type="SUPFAM" id="SSF55729">
    <property type="entry name" value="Acyl-CoA N-acyltransferases (Nat)"/>
    <property type="match status" value="1"/>
</dbReference>
<evidence type="ECO:0000313" key="5">
    <source>
        <dbReference type="EMBL" id="KAK7539645.1"/>
    </source>
</evidence>
<dbReference type="InterPro" id="IPR016181">
    <property type="entry name" value="Acyl_CoA_acyltransferase"/>
</dbReference>
<reference evidence="5 6" key="1">
    <citation type="submission" date="2024-04" db="EMBL/GenBank/DDBJ databases">
        <title>Phyllosticta paracitricarpa is synonymous to the EU quarantine fungus P. citricarpa based on phylogenomic analyses.</title>
        <authorList>
            <consortium name="Lawrence Berkeley National Laboratory"/>
            <person name="Van ingen-buijs V.A."/>
            <person name="Van westerhoven A.C."/>
            <person name="Haridas S."/>
            <person name="Skiadas P."/>
            <person name="Martin F."/>
            <person name="Groenewald J.Z."/>
            <person name="Crous P.W."/>
            <person name="Seidl M.F."/>
        </authorList>
    </citation>
    <scope>NUCLEOTIDE SEQUENCE [LARGE SCALE GENOMIC DNA]</scope>
    <source>
        <strain evidence="5 6">CPC 17464</strain>
    </source>
</reference>
<comment type="caution">
    <text evidence="5">The sequence shown here is derived from an EMBL/GenBank/DDBJ whole genome shotgun (WGS) entry which is preliminary data.</text>
</comment>
<keyword evidence="1" id="KW-0808">Transferase</keyword>
<evidence type="ECO:0000256" key="2">
    <source>
        <dbReference type="ARBA" id="ARBA00023315"/>
    </source>
</evidence>
<feature type="compositionally biased region" description="Basic and acidic residues" evidence="3">
    <location>
        <begin position="1"/>
        <end position="11"/>
    </location>
</feature>
<dbReference type="EMBL" id="JBBPEH010000004">
    <property type="protein sequence ID" value="KAK7539645.1"/>
    <property type="molecule type" value="Genomic_DNA"/>
</dbReference>
<gene>
    <name evidence="5" type="ORF">J3D65DRAFT_645098</name>
</gene>
<dbReference type="CDD" id="cd04301">
    <property type="entry name" value="NAT_SF"/>
    <property type="match status" value="1"/>
</dbReference>
<dbReference type="Proteomes" id="UP001360953">
    <property type="component" value="Unassembled WGS sequence"/>
</dbReference>
<name>A0ABR1LY19_9PEZI</name>
<dbReference type="PANTHER" id="PTHR10908:SF0">
    <property type="entry name" value="SEROTONIN N-ACETYLTRANSFERASE"/>
    <property type="match status" value="1"/>
</dbReference>
<proteinExistence type="predicted"/>
<sequence length="262" mass="28848">MPRNLDEERRQTLAGMPPLVKSPPSLDHEDALDEHRHGRDPNDLHPITGTLNPSYLDSCVTCENAAFDEALRGSRDKILYRLTICGELCMGLFTTSTAPDSSVPTTSTAHIVESGSPERKEILLGHVLATKTRNELISTDDMAVPDNWREKPHDAARPVGHQEDGRTVAIHSLAVLPEYQKRGLGRTLLKAYVQRIQNAGVADRIAIITHDHLVPFYEAVGFVNRGLSKNDFQGVKWVDMVLEFPSTGAAVGGLARQLSEDD</sequence>
<organism evidence="5 6">
    <name type="scientific">Phyllosticta citribraziliensis</name>
    <dbReference type="NCBI Taxonomy" id="989973"/>
    <lineage>
        <taxon>Eukaryota</taxon>
        <taxon>Fungi</taxon>
        <taxon>Dikarya</taxon>
        <taxon>Ascomycota</taxon>
        <taxon>Pezizomycotina</taxon>
        <taxon>Dothideomycetes</taxon>
        <taxon>Dothideomycetes incertae sedis</taxon>
        <taxon>Botryosphaeriales</taxon>
        <taxon>Phyllostictaceae</taxon>
        <taxon>Phyllosticta</taxon>
    </lineage>
</organism>
<evidence type="ECO:0000313" key="6">
    <source>
        <dbReference type="Proteomes" id="UP001360953"/>
    </source>
</evidence>
<dbReference type="InterPro" id="IPR000182">
    <property type="entry name" value="GNAT_dom"/>
</dbReference>
<feature type="compositionally biased region" description="Basic and acidic residues" evidence="3">
    <location>
        <begin position="26"/>
        <end position="43"/>
    </location>
</feature>
<dbReference type="InterPro" id="IPR051635">
    <property type="entry name" value="SNAT-like"/>
</dbReference>
<feature type="region of interest" description="Disordered" evidence="3">
    <location>
        <begin position="1"/>
        <end position="48"/>
    </location>
</feature>
<evidence type="ECO:0000256" key="1">
    <source>
        <dbReference type="ARBA" id="ARBA00022679"/>
    </source>
</evidence>
<dbReference type="GeneID" id="92035097"/>
<dbReference type="PANTHER" id="PTHR10908">
    <property type="entry name" value="SEROTONIN N-ACETYLTRANSFERASE"/>
    <property type="match status" value="1"/>
</dbReference>
<feature type="domain" description="N-acetyltransferase" evidence="4">
    <location>
        <begin position="164"/>
        <end position="245"/>
    </location>
</feature>